<dbReference type="Proteomes" id="UP001280121">
    <property type="component" value="Unassembled WGS sequence"/>
</dbReference>
<dbReference type="SMART" id="SM00369">
    <property type="entry name" value="LRR_TYP"/>
    <property type="match status" value="4"/>
</dbReference>
<reference evidence="4" key="1">
    <citation type="journal article" date="2023" name="Plant J.">
        <title>Genome sequences and population genomics provide insights into the demographic history, inbreeding, and mutation load of two 'living fossil' tree species of Dipteronia.</title>
        <authorList>
            <person name="Feng Y."/>
            <person name="Comes H.P."/>
            <person name="Chen J."/>
            <person name="Zhu S."/>
            <person name="Lu R."/>
            <person name="Zhang X."/>
            <person name="Li P."/>
            <person name="Qiu J."/>
            <person name="Olsen K.M."/>
            <person name="Qiu Y."/>
        </authorList>
    </citation>
    <scope>NUCLEOTIDE SEQUENCE</scope>
    <source>
        <strain evidence="4">KIB01</strain>
    </source>
</reference>
<name>A0AAD9WQM3_9ROSI</name>
<evidence type="ECO:0000313" key="4">
    <source>
        <dbReference type="EMBL" id="KAK2639781.1"/>
    </source>
</evidence>
<dbReference type="InterPro" id="IPR050715">
    <property type="entry name" value="LRR-SigEffector_domain"/>
</dbReference>
<dbReference type="PANTHER" id="PTHR45752:SF195">
    <property type="entry name" value="LEUCINE-RICH REPEAT (LRR) FAMILY PROTEIN-RELATED"/>
    <property type="match status" value="1"/>
</dbReference>
<comment type="caution">
    <text evidence="4">The sequence shown here is derived from an EMBL/GenBank/DDBJ whole genome shotgun (WGS) entry which is preliminary data.</text>
</comment>
<dbReference type="Gene3D" id="3.80.10.10">
    <property type="entry name" value="Ribonuclease Inhibitor"/>
    <property type="match status" value="2"/>
</dbReference>
<evidence type="ECO:0000313" key="5">
    <source>
        <dbReference type="Proteomes" id="UP001280121"/>
    </source>
</evidence>
<dbReference type="Pfam" id="PF20160">
    <property type="entry name" value="C-JID"/>
    <property type="match status" value="1"/>
</dbReference>
<protein>
    <recommendedName>
        <fullName evidence="3">C-JID domain-containing protein</fullName>
    </recommendedName>
</protein>
<dbReference type="InterPro" id="IPR003591">
    <property type="entry name" value="Leu-rich_rpt_typical-subtyp"/>
</dbReference>
<evidence type="ECO:0000256" key="1">
    <source>
        <dbReference type="ARBA" id="ARBA00022614"/>
    </source>
</evidence>
<keyword evidence="2" id="KW-0677">Repeat</keyword>
<dbReference type="InterPro" id="IPR045344">
    <property type="entry name" value="C-JID"/>
</dbReference>
<gene>
    <name evidence="4" type="ORF">Ddye_027576</name>
</gene>
<dbReference type="InterPro" id="IPR032675">
    <property type="entry name" value="LRR_dom_sf"/>
</dbReference>
<organism evidence="4 5">
    <name type="scientific">Dipteronia dyeriana</name>
    <dbReference type="NCBI Taxonomy" id="168575"/>
    <lineage>
        <taxon>Eukaryota</taxon>
        <taxon>Viridiplantae</taxon>
        <taxon>Streptophyta</taxon>
        <taxon>Embryophyta</taxon>
        <taxon>Tracheophyta</taxon>
        <taxon>Spermatophyta</taxon>
        <taxon>Magnoliopsida</taxon>
        <taxon>eudicotyledons</taxon>
        <taxon>Gunneridae</taxon>
        <taxon>Pentapetalae</taxon>
        <taxon>rosids</taxon>
        <taxon>malvids</taxon>
        <taxon>Sapindales</taxon>
        <taxon>Sapindaceae</taxon>
        <taxon>Hippocastanoideae</taxon>
        <taxon>Acereae</taxon>
        <taxon>Dipteronia</taxon>
    </lineage>
</organism>
<sequence length="694" mass="78779">MHDLLQEMGREIVRRESRKNPGKCSRLWKPDDVIRTLKNNTGAEEVEGISLNTDNLKDVHLNLSCQVFDKMSNLKLLLFTYNIVRDKLVYLSNGLNSLLDELIILKWIPNLSDFLSLEEVDLSGCVSLVEFSSSVQQLNRLWNVSLSGCKNVIKFPLTSASIEMLDLNRTAIGEVPLSIQSLTNLTELYIYGCRRIKHILANIFKLKSLLTLYLDGCFKLETFPEILEKMEILNSPESITESHSSIEHLNEPSLLKLSYCENLEMLPSSIRELTSLEHLDLSNCSKLHNLPNNLGNLKSLKELIVRGTAVGQLPSSIRYLENLESLDCSKCRGLTILPPLSGLRSLRTLLLKKCNLMEIPEDIGCLSSLKWLDLCGNMFESLPKSIKHLSKLETLLLRDCSRLQSSTELPVALKMLAAINWKQLCQALPDASEFKRCITSKYHENVGFLFTNSFNLDQKAVSNVFEESLKVISLLNLNTLFPLISLTLQITIIFLLQRSEELPTRFQICLPGNEIPELFTYQSSGSSVNIQVLRQDLVNRKFMRFAICAVLGIEEYHHYHDYLVVDVYCHFETPDDNIHFPPFFSHPTNDPVFINSDHILLGYSSFSKLLPSFQNLEMLHAGDSDYVDIPFEFKNSADLEVKYCAVHPIYAKPMKITGATIEDIGETSERRSGRFDDNEEAGSSILRDFAPNQI</sequence>
<keyword evidence="1" id="KW-0433">Leucine-rich repeat</keyword>
<dbReference type="PANTHER" id="PTHR45752">
    <property type="entry name" value="LEUCINE-RICH REPEAT-CONTAINING"/>
    <property type="match status" value="1"/>
</dbReference>
<dbReference type="InterPro" id="IPR001611">
    <property type="entry name" value="Leu-rich_rpt"/>
</dbReference>
<dbReference type="SUPFAM" id="SSF52058">
    <property type="entry name" value="L domain-like"/>
    <property type="match status" value="1"/>
</dbReference>
<keyword evidence="5" id="KW-1185">Reference proteome</keyword>
<evidence type="ECO:0000256" key="2">
    <source>
        <dbReference type="ARBA" id="ARBA00022737"/>
    </source>
</evidence>
<dbReference type="Pfam" id="PF00560">
    <property type="entry name" value="LRR_1"/>
    <property type="match status" value="2"/>
</dbReference>
<dbReference type="EMBL" id="JANJYI010000008">
    <property type="protein sequence ID" value="KAK2639781.1"/>
    <property type="molecule type" value="Genomic_DNA"/>
</dbReference>
<dbReference type="AlphaFoldDB" id="A0AAD9WQM3"/>
<accession>A0AAD9WQM3</accession>
<evidence type="ECO:0000259" key="3">
    <source>
        <dbReference type="Pfam" id="PF20160"/>
    </source>
</evidence>
<feature type="domain" description="C-JID" evidence="3">
    <location>
        <begin position="510"/>
        <end position="652"/>
    </location>
</feature>
<proteinExistence type="predicted"/>